<feature type="region of interest" description="Disordered" evidence="5">
    <location>
        <begin position="739"/>
        <end position="764"/>
    </location>
</feature>
<feature type="compositionally biased region" description="Polar residues" evidence="5">
    <location>
        <begin position="650"/>
        <end position="673"/>
    </location>
</feature>
<dbReference type="InterPro" id="IPR004330">
    <property type="entry name" value="FAR1_DNA_bnd_dom"/>
</dbReference>
<dbReference type="Proteomes" id="UP000634136">
    <property type="component" value="Unassembled WGS sequence"/>
</dbReference>
<keyword evidence="8" id="KW-1185">Reference proteome</keyword>
<dbReference type="AlphaFoldDB" id="A0A834SYA5"/>
<dbReference type="EMBL" id="JAAIUW010000010">
    <property type="protein sequence ID" value="KAF7811452.1"/>
    <property type="molecule type" value="Genomic_DNA"/>
</dbReference>
<dbReference type="InterPro" id="IPR018289">
    <property type="entry name" value="MULE_transposase_dom"/>
</dbReference>
<sequence>MPTRTKKDKTTITSCRFVCCKEGLRVKDKRDYLTVNPRQETRTDCKAKISLVLQDGKLRVKEFVEEHNHVLHTMQTAHMLASQRHVSEIQAHEIELANDSGIQQRASFTLASMHVGGRDNLGYTRLDQKNYLRTRRQNSMKYGEAGSLLGYFQDQISSNPSFFHAFQMDSEEQITNIFWADARMQLDYGYFGDVISLDTTYCTNNAHRPLALFSGFNHHRGVVIFGAALLYDETTASFNWLFETFLKAHNQKKPLTMFTDQDQAMAKAIQEVFPNTCHGLCTWHLMQNGIKHLGNLMKNGSHFLQDFKACMYRYEEETEFEAAWSKILLDYNVHENTWIRSIYSLKEKWAACYMKRFLTLGMRSTQLSESLNADVKRCLKPDVDILQFFKHFELVVEDKRYNELKCEFEAREKVPRLRYPSSPMIQQLAKVYTPTIFEMFQDQIDLFFTCCVKQRRESESLIEYVINMLNHKGEWKVLFYPQEKSISCTCRKFENFGILCCHAVKAFEANDVKEVPDQYILKRWSKNARIGVIFDVNGREVEEDPKLVRTLQYKSLCKIMIKLASDVSGNHEEVSLVQSGIDELINKVMTLRLGTITTNRHQKETSLVHSSTNDTITPSSIDTLQPTGIKKRQGRKSSKRLKSSVEVRLSRTSSKPTVKNSQSEQSTDIGAQSQVQFENPFSFTKFSSDILPDMFSHKPLIQECCPFELKQNQPCHHTSFTSYHIGIHSRSGCTTISVPTAPTTSQAATPGEQEGIVAEPPTGH</sequence>
<reference evidence="7" key="1">
    <citation type="submission" date="2020-09" db="EMBL/GenBank/DDBJ databases">
        <title>Genome-Enabled Discovery of Anthraquinone Biosynthesis in Senna tora.</title>
        <authorList>
            <person name="Kang S.-H."/>
            <person name="Pandey R.P."/>
            <person name="Lee C.-M."/>
            <person name="Sim J.-S."/>
            <person name="Jeong J.-T."/>
            <person name="Choi B.-S."/>
            <person name="Jung M."/>
            <person name="Ginzburg D."/>
            <person name="Zhao K."/>
            <person name="Won S.Y."/>
            <person name="Oh T.-J."/>
            <person name="Yu Y."/>
            <person name="Kim N.-H."/>
            <person name="Lee O.R."/>
            <person name="Lee T.-H."/>
            <person name="Bashyal P."/>
            <person name="Kim T.-S."/>
            <person name="Lee W.-H."/>
            <person name="Kawkins C."/>
            <person name="Kim C.-K."/>
            <person name="Kim J.S."/>
            <person name="Ahn B.O."/>
            <person name="Rhee S.Y."/>
            <person name="Sohng J.K."/>
        </authorList>
    </citation>
    <scope>NUCLEOTIDE SEQUENCE</scope>
    <source>
        <tissue evidence="7">Leaf</tissue>
    </source>
</reference>
<comment type="caution">
    <text evidence="7">The sequence shown here is derived from an EMBL/GenBank/DDBJ whole genome shotgun (WGS) entry which is preliminary data.</text>
</comment>
<feature type="compositionally biased region" description="Low complexity" evidence="5">
    <location>
        <begin position="739"/>
        <end position="750"/>
    </location>
</feature>
<feature type="region of interest" description="Disordered" evidence="5">
    <location>
        <begin position="602"/>
        <end position="673"/>
    </location>
</feature>
<evidence type="ECO:0000256" key="4">
    <source>
        <dbReference type="PROSITE-ProRule" id="PRU00325"/>
    </source>
</evidence>
<feature type="domain" description="SWIM-type" evidence="6">
    <location>
        <begin position="475"/>
        <end position="511"/>
    </location>
</feature>
<feature type="compositionally biased region" description="Basic residues" evidence="5">
    <location>
        <begin position="629"/>
        <end position="642"/>
    </location>
</feature>
<dbReference type="OrthoDB" id="1894539at2759"/>
<feature type="compositionally biased region" description="Polar residues" evidence="5">
    <location>
        <begin position="607"/>
        <end position="626"/>
    </location>
</feature>
<keyword evidence="2 4" id="KW-0863">Zinc-finger</keyword>
<organism evidence="7 8">
    <name type="scientific">Senna tora</name>
    <dbReference type="NCBI Taxonomy" id="362788"/>
    <lineage>
        <taxon>Eukaryota</taxon>
        <taxon>Viridiplantae</taxon>
        <taxon>Streptophyta</taxon>
        <taxon>Embryophyta</taxon>
        <taxon>Tracheophyta</taxon>
        <taxon>Spermatophyta</taxon>
        <taxon>Magnoliopsida</taxon>
        <taxon>eudicotyledons</taxon>
        <taxon>Gunneridae</taxon>
        <taxon>Pentapetalae</taxon>
        <taxon>rosids</taxon>
        <taxon>fabids</taxon>
        <taxon>Fabales</taxon>
        <taxon>Fabaceae</taxon>
        <taxon>Caesalpinioideae</taxon>
        <taxon>Cassia clade</taxon>
        <taxon>Senna</taxon>
    </lineage>
</organism>
<protein>
    <submittedName>
        <fullName evidence="7">Protein FAR1-RELATED SEQUENCE 5-like</fullName>
    </submittedName>
</protein>
<dbReference type="PROSITE" id="PS50966">
    <property type="entry name" value="ZF_SWIM"/>
    <property type="match status" value="1"/>
</dbReference>
<keyword evidence="3" id="KW-0862">Zinc</keyword>
<dbReference type="PANTHER" id="PTHR47718:SF2">
    <property type="entry name" value="PROTEIN FAR1-RELATED SEQUENCE 5-LIKE"/>
    <property type="match status" value="1"/>
</dbReference>
<evidence type="ECO:0000256" key="2">
    <source>
        <dbReference type="ARBA" id="ARBA00022771"/>
    </source>
</evidence>
<evidence type="ECO:0000313" key="7">
    <source>
        <dbReference type="EMBL" id="KAF7811452.1"/>
    </source>
</evidence>
<gene>
    <name evidence="7" type="ORF">G2W53_032428</name>
</gene>
<keyword evidence="1" id="KW-0479">Metal-binding</keyword>
<evidence type="ECO:0000259" key="6">
    <source>
        <dbReference type="PROSITE" id="PS50966"/>
    </source>
</evidence>
<accession>A0A834SYA5</accession>
<dbReference type="SMART" id="SM00575">
    <property type="entry name" value="ZnF_PMZ"/>
    <property type="match status" value="1"/>
</dbReference>
<name>A0A834SYA5_9FABA</name>
<dbReference type="InterPro" id="IPR007527">
    <property type="entry name" value="Znf_SWIM"/>
</dbReference>
<dbReference type="Pfam" id="PF03101">
    <property type="entry name" value="FAR1"/>
    <property type="match status" value="1"/>
</dbReference>
<evidence type="ECO:0000256" key="3">
    <source>
        <dbReference type="ARBA" id="ARBA00022833"/>
    </source>
</evidence>
<dbReference type="GO" id="GO:0008270">
    <property type="term" value="F:zinc ion binding"/>
    <property type="evidence" value="ECO:0007669"/>
    <property type="project" value="UniProtKB-KW"/>
</dbReference>
<evidence type="ECO:0000256" key="1">
    <source>
        <dbReference type="ARBA" id="ARBA00022723"/>
    </source>
</evidence>
<evidence type="ECO:0000256" key="5">
    <source>
        <dbReference type="SAM" id="MobiDB-lite"/>
    </source>
</evidence>
<dbReference type="PANTHER" id="PTHR47718">
    <property type="entry name" value="OS01G0519700 PROTEIN"/>
    <property type="match status" value="1"/>
</dbReference>
<dbReference type="InterPro" id="IPR006564">
    <property type="entry name" value="Znf_PMZ"/>
</dbReference>
<dbReference type="Pfam" id="PF04434">
    <property type="entry name" value="SWIM"/>
    <property type="match status" value="1"/>
</dbReference>
<evidence type="ECO:0000313" key="8">
    <source>
        <dbReference type="Proteomes" id="UP000634136"/>
    </source>
</evidence>
<dbReference type="Pfam" id="PF10551">
    <property type="entry name" value="MULE"/>
    <property type="match status" value="1"/>
</dbReference>
<proteinExistence type="predicted"/>